<dbReference type="AlphaFoldDB" id="A0A6N7Q006"/>
<accession>A0A6N7Q006</accession>
<dbReference type="InterPro" id="IPR036736">
    <property type="entry name" value="ACP-like_sf"/>
</dbReference>
<evidence type="ECO:0000259" key="1">
    <source>
        <dbReference type="PROSITE" id="PS50075"/>
    </source>
</evidence>
<proteinExistence type="predicted"/>
<protein>
    <recommendedName>
        <fullName evidence="1">Carrier domain-containing protein</fullName>
    </recommendedName>
</protein>
<dbReference type="OrthoDB" id="9804551at2"/>
<evidence type="ECO:0000313" key="2">
    <source>
        <dbReference type="EMBL" id="MRG97802.1"/>
    </source>
</evidence>
<dbReference type="Pfam" id="PF00550">
    <property type="entry name" value="PP-binding"/>
    <property type="match status" value="1"/>
</dbReference>
<dbReference type="PROSITE" id="PS50075">
    <property type="entry name" value="CARRIER"/>
    <property type="match status" value="1"/>
</dbReference>
<dbReference type="InterPro" id="IPR009081">
    <property type="entry name" value="PP-bd_ACP"/>
</dbReference>
<comment type="caution">
    <text evidence="2">The sequence shown here is derived from an EMBL/GenBank/DDBJ whole genome shotgun (WGS) entry which is preliminary data.</text>
</comment>
<dbReference type="Gene3D" id="1.10.1200.10">
    <property type="entry name" value="ACP-like"/>
    <property type="match status" value="1"/>
</dbReference>
<gene>
    <name evidence="2" type="ORF">GF068_38665</name>
</gene>
<organism evidence="2 3">
    <name type="scientific">Polyangium spumosum</name>
    <dbReference type="NCBI Taxonomy" id="889282"/>
    <lineage>
        <taxon>Bacteria</taxon>
        <taxon>Pseudomonadati</taxon>
        <taxon>Myxococcota</taxon>
        <taxon>Polyangia</taxon>
        <taxon>Polyangiales</taxon>
        <taxon>Polyangiaceae</taxon>
        <taxon>Polyangium</taxon>
    </lineage>
</organism>
<dbReference type="EMBL" id="WJIE01000021">
    <property type="protein sequence ID" value="MRG97802.1"/>
    <property type="molecule type" value="Genomic_DNA"/>
</dbReference>
<feature type="domain" description="Carrier" evidence="1">
    <location>
        <begin position="1"/>
        <end position="74"/>
    </location>
</feature>
<name>A0A6N7Q006_9BACT</name>
<dbReference type="SUPFAM" id="SSF47336">
    <property type="entry name" value="ACP-like"/>
    <property type="match status" value="1"/>
</dbReference>
<dbReference type="Proteomes" id="UP000440224">
    <property type="component" value="Unassembled WGS sequence"/>
</dbReference>
<sequence length="74" mass="8063">MVTHEDVLHTLEGADVSTPVADLKLDIPLISQGLDSLDMATVMLALEAKYNKAIRPEQASRLRTVADIVTFLNS</sequence>
<evidence type="ECO:0000313" key="3">
    <source>
        <dbReference type="Proteomes" id="UP000440224"/>
    </source>
</evidence>
<keyword evidence="3" id="KW-1185">Reference proteome</keyword>
<dbReference type="RefSeq" id="WP_153824581.1">
    <property type="nucleotide sequence ID" value="NZ_WJIE01000021.1"/>
</dbReference>
<reference evidence="2 3" key="1">
    <citation type="submission" date="2019-10" db="EMBL/GenBank/DDBJ databases">
        <title>A soil myxobacterium in the family Polyangiaceae.</title>
        <authorList>
            <person name="Li Y."/>
            <person name="Wang J."/>
        </authorList>
    </citation>
    <scope>NUCLEOTIDE SEQUENCE [LARGE SCALE GENOMIC DNA]</scope>
    <source>
        <strain evidence="2 3">DSM 14734</strain>
    </source>
</reference>